<evidence type="ECO:0000313" key="2">
    <source>
        <dbReference type="EMBL" id="GAB39908.1"/>
    </source>
</evidence>
<evidence type="ECO:0000256" key="1">
    <source>
        <dbReference type="SAM" id="MobiDB-lite"/>
    </source>
</evidence>
<reference evidence="2 3" key="1">
    <citation type="submission" date="2012-02" db="EMBL/GenBank/DDBJ databases">
        <title>Whole genome shotgun sequence of Gordonia sputi NBRC 100414.</title>
        <authorList>
            <person name="Yoshida I."/>
            <person name="Hosoyama A."/>
            <person name="Tsuchikane K."/>
            <person name="Katsumata H."/>
            <person name="Yamazaki S."/>
            <person name="Fujita N."/>
        </authorList>
    </citation>
    <scope>NUCLEOTIDE SEQUENCE [LARGE SCALE GENOMIC DNA]</scope>
    <source>
        <strain evidence="2 3">NBRC 100414</strain>
    </source>
</reference>
<proteinExistence type="predicted"/>
<organism evidence="2 3">
    <name type="scientific">Gordonia sputi NBRC 100414</name>
    <dbReference type="NCBI Taxonomy" id="1089453"/>
    <lineage>
        <taxon>Bacteria</taxon>
        <taxon>Bacillati</taxon>
        <taxon>Actinomycetota</taxon>
        <taxon>Actinomycetes</taxon>
        <taxon>Mycobacteriales</taxon>
        <taxon>Gordoniaceae</taxon>
        <taxon>Gordonia</taxon>
    </lineage>
</organism>
<dbReference type="eggNOG" id="ENOG502ZFA7">
    <property type="taxonomic scope" value="Bacteria"/>
</dbReference>
<dbReference type="Proteomes" id="UP000005845">
    <property type="component" value="Unassembled WGS sequence"/>
</dbReference>
<evidence type="ECO:0000313" key="3">
    <source>
        <dbReference type="Proteomes" id="UP000005845"/>
    </source>
</evidence>
<dbReference type="EMBL" id="BAFC01000083">
    <property type="protein sequence ID" value="GAB39908.1"/>
    <property type="molecule type" value="Genomic_DNA"/>
</dbReference>
<sequence>MNHDNISGPISDDPFGAPESGPIPDNGPTPDSEPIPDIKTAKLPFDSTEELRQRWRALMGPLGFSEPCLWIGFIDNDRLVPGALPRMTLPTVPDAHLIDTLVTQLRTVTDDDGHLSLAFLLTRPGSDGITARDLGWCRLLASAAQRFGVPILPIHRANDVALETIPIPIERAA</sequence>
<gene>
    <name evidence="2" type="ORF">GOSPT_085_00260</name>
</gene>
<name>H5U2F0_9ACTN</name>
<keyword evidence="3" id="KW-1185">Reference proteome</keyword>
<comment type="caution">
    <text evidence="2">The sequence shown here is derived from an EMBL/GenBank/DDBJ whole genome shotgun (WGS) entry which is preliminary data.</text>
</comment>
<accession>H5U2F0</accession>
<feature type="region of interest" description="Disordered" evidence="1">
    <location>
        <begin position="1"/>
        <end position="37"/>
    </location>
</feature>
<dbReference type="AlphaFoldDB" id="H5U2F0"/>
<dbReference type="RefSeq" id="WP_005206787.1">
    <property type="nucleotide sequence ID" value="NZ_BAFC01000083.1"/>
</dbReference>
<protein>
    <submittedName>
        <fullName evidence="2">Uncharacterized protein</fullName>
    </submittedName>
</protein>